<evidence type="ECO:0000256" key="3">
    <source>
        <dbReference type="ARBA" id="ARBA00022629"/>
    </source>
</evidence>
<dbReference type="Pfam" id="PF00480">
    <property type="entry name" value="ROK"/>
    <property type="match status" value="1"/>
</dbReference>
<dbReference type="EMBL" id="CP014672">
    <property type="protein sequence ID" value="ANW98160.1"/>
    <property type="molecule type" value="Genomic_DNA"/>
</dbReference>
<dbReference type="SUPFAM" id="SSF53067">
    <property type="entry name" value="Actin-like ATPase domain"/>
    <property type="match status" value="1"/>
</dbReference>
<organism evidence="5 6">
    <name type="scientific">Thermoclostridium stercorarium subsp. thermolacticum DSM 2910</name>
    <dbReference type="NCBI Taxonomy" id="1121336"/>
    <lineage>
        <taxon>Bacteria</taxon>
        <taxon>Bacillati</taxon>
        <taxon>Bacillota</taxon>
        <taxon>Clostridia</taxon>
        <taxon>Eubacteriales</taxon>
        <taxon>Oscillospiraceae</taxon>
        <taxon>Thermoclostridium</taxon>
    </lineage>
</organism>
<evidence type="ECO:0000256" key="2">
    <source>
        <dbReference type="ARBA" id="ARBA00006479"/>
    </source>
</evidence>
<dbReference type="Gene3D" id="3.30.420.40">
    <property type="match status" value="2"/>
</dbReference>
<dbReference type="Gene3D" id="1.10.10.10">
    <property type="entry name" value="Winged helix-like DNA-binding domain superfamily/Winged helix DNA-binding domain"/>
    <property type="match status" value="1"/>
</dbReference>
<dbReference type="InterPro" id="IPR000600">
    <property type="entry name" value="ROK"/>
</dbReference>
<dbReference type="AlphaFoldDB" id="A0A1B1YBK9"/>
<dbReference type="Proteomes" id="UP000092971">
    <property type="component" value="Chromosome"/>
</dbReference>
<dbReference type="InterPro" id="IPR043129">
    <property type="entry name" value="ATPase_NBD"/>
</dbReference>
<protein>
    <submittedName>
        <fullName evidence="5">XylR family transcriptional regulator</fullName>
    </submittedName>
</protein>
<proteinExistence type="inferred from homology"/>
<evidence type="ECO:0000313" key="5">
    <source>
        <dbReference type="EMBL" id="ANW98160.1"/>
    </source>
</evidence>
<dbReference type="RefSeq" id="WP_015358440.1">
    <property type="nucleotide sequence ID" value="NZ_CP014672.1"/>
</dbReference>
<dbReference type="SUPFAM" id="SSF46785">
    <property type="entry name" value="Winged helix' DNA-binding domain"/>
    <property type="match status" value="1"/>
</dbReference>
<evidence type="ECO:0000259" key="4">
    <source>
        <dbReference type="Pfam" id="PF01978"/>
    </source>
</evidence>
<accession>A0A1B1YBK9</accession>
<dbReference type="InterPro" id="IPR002831">
    <property type="entry name" value="Tscrpt_reg_TrmB_N"/>
</dbReference>
<dbReference type="PANTHER" id="PTHR18964:SF149">
    <property type="entry name" value="BIFUNCTIONAL UDP-N-ACETYLGLUCOSAMINE 2-EPIMERASE_N-ACETYLMANNOSAMINE KINASE"/>
    <property type="match status" value="1"/>
</dbReference>
<keyword evidence="3" id="KW-0859">Xylose metabolism</keyword>
<dbReference type="PANTHER" id="PTHR18964">
    <property type="entry name" value="ROK (REPRESSOR, ORF, KINASE) FAMILY"/>
    <property type="match status" value="1"/>
</dbReference>
<reference evidence="5 6" key="1">
    <citation type="submission" date="2016-02" db="EMBL/GenBank/DDBJ databases">
        <title>Comparison of Clostridium stercorarium subspecies using comparative genomics and transcriptomics.</title>
        <authorList>
            <person name="Schellenberg J."/>
            <person name="Thallinger G."/>
            <person name="Levin D.B."/>
            <person name="Zhang X."/>
            <person name="Alvare G."/>
            <person name="Fristensky B."/>
            <person name="Sparling R."/>
        </authorList>
    </citation>
    <scope>NUCLEOTIDE SEQUENCE [LARGE SCALE GENOMIC DNA]</scope>
    <source>
        <strain evidence="5 6">DSM 2910</strain>
    </source>
</reference>
<dbReference type="GO" id="GO:0042732">
    <property type="term" value="P:D-xylose metabolic process"/>
    <property type="evidence" value="ECO:0007669"/>
    <property type="project" value="UniProtKB-KW"/>
</dbReference>
<dbReference type="OrthoDB" id="9796533at2"/>
<evidence type="ECO:0000256" key="1">
    <source>
        <dbReference type="ARBA" id="ARBA00002486"/>
    </source>
</evidence>
<feature type="domain" description="Transcription regulator TrmB N-terminal" evidence="4">
    <location>
        <begin position="13"/>
        <end position="78"/>
    </location>
</feature>
<gene>
    <name evidence="5" type="ORF">CSTERTH_03435</name>
</gene>
<dbReference type="InterPro" id="IPR036390">
    <property type="entry name" value="WH_DNA-bd_sf"/>
</dbReference>
<comment type="function">
    <text evidence="1">Transcriptional repressor of xylose-utilizing enzymes.</text>
</comment>
<dbReference type="Pfam" id="PF01978">
    <property type="entry name" value="TrmB"/>
    <property type="match status" value="1"/>
</dbReference>
<sequence length="392" mass="43094">MVKEFKSPLGKLSKNCKQIYQYIYRYGAVTRSEIERHTGFPMSTLVRAMNSLESNGLIYASETGESELGRKPRIYRICPDAGYIIAVDITRTYTQVALLDLELNILNSRTFGMYSSNTPDETIGRIIEIINEFISPLDKGKILGIGLGVVGPVDKENGVILNPEHFSASGWKNVSIKKILQEKTGFPVYIDDGANAAVLAEFRKGCGRHHHNIAYLIAGVGLRLGIIVNGKLLERQTYFGHTVIDKNGKDCICGKKGCLEEYFSLNVLLEEFIDEIKKGKSSIILEKVDYDLSSISFDHFCEAAKSGDVLANDILRKAAGNLAVGLGNLICILNPEIIVLGGTVFRKCPQLKTYVESEVSKHCPSTVFSNGELGENAVIIGAGSLVLEDYIE</sequence>
<evidence type="ECO:0000313" key="6">
    <source>
        <dbReference type="Proteomes" id="UP000092971"/>
    </source>
</evidence>
<dbReference type="InterPro" id="IPR036388">
    <property type="entry name" value="WH-like_DNA-bd_sf"/>
</dbReference>
<name>A0A1B1YBK9_THEST</name>
<keyword evidence="3" id="KW-0119">Carbohydrate metabolism</keyword>
<comment type="similarity">
    <text evidence="2">Belongs to the ROK (NagC/XylR) family.</text>
</comment>